<dbReference type="Proteomes" id="UP000295620">
    <property type="component" value="Unassembled WGS sequence"/>
</dbReference>
<keyword evidence="2" id="KW-1185">Reference proteome</keyword>
<sequence length="48" mass="5514">MSFTWKACTLTIAISLLISSILSTMNCNISFHPEIFFMTEQKFNPKLN</sequence>
<gene>
    <name evidence="1" type="ORF">ATK78_2791</name>
</gene>
<reference evidence="1 2" key="1">
    <citation type="submission" date="2019-03" db="EMBL/GenBank/DDBJ databases">
        <title>Genomic Encyclopedia of Archaeal and Bacterial Type Strains, Phase II (KMG-II): from individual species to whole genera.</title>
        <authorList>
            <person name="Goeker M."/>
        </authorList>
    </citation>
    <scope>NUCLEOTIDE SEQUENCE [LARGE SCALE GENOMIC DNA]</scope>
    <source>
        <strain evidence="1 2">DSM 19035</strain>
    </source>
</reference>
<dbReference type="EMBL" id="SNYC01000005">
    <property type="protein sequence ID" value="TDQ08283.1"/>
    <property type="molecule type" value="Genomic_DNA"/>
</dbReference>
<organism evidence="1 2">
    <name type="scientific">Pedobacter metabolipauper</name>
    <dbReference type="NCBI Taxonomy" id="425513"/>
    <lineage>
        <taxon>Bacteria</taxon>
        <taxon>Pseudomonadati</taxon>
        <taxon>Bacteroidota</taxon>
        <taxon>Sphingobacteriia</taxon>
        <taxon>Sphingobacteriales</taxon>
        <taxon>Sphingobacteriaceae</taxon>
        <taxon>Pedobacter</taxon>
    </lineage>
</organism>
<protein>
    <submittedName>
        <fullName evidence="1">Uncharacterized protein</fullName>
    </submittedName>
</protein>
<proteinExistence type="predicted"/>
<dbReference type="AlphaFoldDB" id="A0A4R6STM8"/>
<name>A0A4R6STM8_9SPHI</name>
<evidence type="ECO:0000313" key="1">
    <source>
        <dbReference type="EMBL" id="TDQ08283.1"/>
    </source>
</evidence>
<evidence type="ECO:0000313" key="2">
    <source>
        <dbReference type="Proteomes" id="UP000295620"/>
    </source>
</evidence>
<comment type="caution">
    <text evidence="1">The sequence shown here is derived from an EMBL/GenBank/DDBJ whole genome shotgun (WGS) entry which is preliminary data.</text>
</comment>
<accession>A0A4R6STM8</accession>